<dbReference type="Proteomes" id="UP000694864">
    <property type="component" value="Chromosome 11"/>
</dbReference>
<sequence length="440" mass="50949">MDPKFCWRTFKKRRMVDVNRDLISELPDALLIQILSLVPTIDAVGTCVLSKRWSSLWQYLPKLDYHYQNGRTSSRLSPQFVHRFLLLNKSLLLESMRLIVESDCEAVDIGIWIGYAVERGLRELELDPNSEDGSIRLPSNIYACKTLEVLKLKSYVRVDVPDSPVCFKSLKILNLHLVYYEDEDSVRRLFSSCPNLEELDVKRYIDNVIKFTIESSSLKRLPIRDRSDGDGQRGYVINAPSLNYLSIKGPKDFEFSLENTPKLVEAKITNISNIKTEKILLPLASSVKRLSLSLSHLETRYAASIIFHQLVYLELGTRETEWWNLLMNLLMNSPQLQVLKLRDGDGNYSEEHEINPPFTKPISVPPCLLSHLQIFEWEGYNGQREEEIQVATYILTNAKHLTKANFSRNYKYFTADEKLEMLQELAREPKASTSCYFFFE</sequence>
<organism evidence="2 3">
    <name type="scientific">Camelina sativa</name>
    <name type="common">False flax</name>
    <name type="synonym">Myagrum sativum</name>
    <dbReference type="NCBI Taxonomy" id="90675"/>
    <lineage>
        <taxon>Eukaryota</taxon>
        <taxon>Viridiplantae</taxon>
        <taxon>Streptophyta</taxon>
        <taxon>Embryophyta</taxon>
        <taxon>Tracheophyta</taxon>
        <taxon>Spermatophyta</taxon>
        <taxon>Magnoliopsida</taxon>
        <taxon>eudicotyledons</taxon>
        <taxon>Gunneridae</taxon>
        <taxon>Pentapetalae</taxon>
        <taxon>rosids</taxon>
        <taxon>malvids</taxon>
        <taxon>Brassicales</taxon>
        <taxon>Brassicaceae</taxon>
        <taxon>Camelineae</taxon>
        <taxon>Camelina</taxon>
    </lineage>
</organism>
<feature type="domain" description="FBD" evidence="1">
    <location>
        <begin position="366"/>
        <end position="440"/>
    </location>
</feature>
<reference evidence="2" key="1">
    <citation type="journal article" date="2014" name="Nat. Commun.">
        <title>The emerging biofuel crop Camelina sativa retains a highly undifferentiated hexaploid genome structure.</title>
        <authorList>
            <person name="Kagale S."/>
            <person name="Koh C."/>
            <person name="Nixon J."/>
            <person name="Bollina V."/>
            <person name="Clarke W.E."/>
            <person name="Tuteja R."/>
            <person name="Spillane C."/>
            <person name="Robinson S.J."/>
            <person name="Links M.G."/>
            <person name="Clarke C."/>
            <person name="Higgins E.E."/>
            <person name="Huebert T."/>
            <person name="Sharpe A.G."/>
            <person name="Parkin I.A."/>
        </authorList>
    </citation>
    <scope>NUCLEOTIDE SEQUENCE [LARGE SCALE GENOMIC DNA]</scope>
    <source>
        <strain evidence="2">cv. DH55</strain>
    </source>
</reference>
<dbReference type="CDD" id="cd22160">
    <property type="entry name" value="F-box_AtFBL13-like"/>
    <property type="match status" value="1"/>
</dbReference>
<dbReference type="InterPro" id="IPR006566">
    <property type="entry name" value="FBD"/>
</dbReference>
<dbReference type="InterPro" id="IPR001810">
    <property type="entry name" value="F-box_dom"/>
</dbReference>
<dbReference type="PANTHER" id="PTHR31900">
    <property type="entry name" value="F-BOX/RNI SUPERFAMILY PROTEIN-RELATED"/>
    <property type="match status" value="1"/>
</dbReference>
<evidence type="ECO:0000313" key="2">
    <source>
        <dbReference type="Proteomes" id="UP000694864"/>
    </source>
</evidence>
<dbReference type="Pfam" id="PF08387">
    <property type="entry name" value="FBD"/>
    <property type="match status" value="1"/>
</dbReference>
<dbReference type="SUPFAM" id="SSF52047">
    <property type="entry name" value="RNI-like"/>
    <property type="match status" value="1"/>
</dbReference>
<protein>
    <submittedName>
        <fullName evidence="3">F-box/LRR-repeat protein At3g26922-like</fullName>
    </submittedName>
</protein>
<proteinExistence type="predicted"/>
<dbReference type="InterPro" id="IPR053781">
    <property type="entry name" value="F-box_AtFBL13-like"/>
</dbReference>
<dbReference type="Gene3D" id="3.80.10.10">
    <property type="entry name" value="Ribonuclease Inhibitor"/>
    <property type="match status" value="1"/>
</dbReference>
<dbReference type="PANTHER" id="PTHR31900:SF34">
    <property type="entry name" value="EMB|CAB62440.1-RELATED"/>
    <property type="match status" value="1"/>
</dbReference>
<dbReference type="GeneID" id="104727741"/>
<dbReference type="Gene3D" id="1.20.1280.50">
    <property type="match status" value="1"/>
</dbReference>
<dbReference type="SMART" id="SM00579">
    <property type="entry name" value="FBD"/>
    <property type="match status" value="1"/>
</dbReference>
<dbReference type="Pfam" id="PF24758">
    <property type="entry name" value="LRR_At5g56370"/>
    <property type="match status" value="1"/>
</dbReference>
<keyword evidence="2" id="KW-1185">Reference proteome</keyword>
<reference evidence="3" key="2">
    <citation type="submission" date="2025-08" db="UniProtKB">
        <authorList>
            <consortium name="RefSeq"/>
        </authorList>
    </citation>
    <scope>IDENTIFICATION</scope>
    <source>
        <tissue evidence="3">Leaf</tissue>
    </source>
</reference>
<evidence type="ECO:0000313" key="3">
    <source>
        <dbReference type="RefSeq" id="XP_010445120.2"/>
    </source>
</evidence>
<dbReference type="InterPro" id="IPR036047">
    <property type="entry name" value="F-box-like_dom_sf"/>
</dbReference>
<dbReference type="SUPFAM" id="SSF81383">
    <property type="entry name" value="F-box domain"/>
    <property type="match status" value="1"/>
</dbReference>
<evidence type="ECO:0000259" key="1">
    <source>
        <dbReference type="SMART" id="SM00579"/>
    </source>
</evidence>
<dbReference type="RefSeq" id="XP_010445120.2">
    <property type="nucleotide sequence ID" value="XM_010446818.2"/>
</dbReference>
<accession>A0ABM0URQ2</accession>
<dbReference type="InterPro" id="IPR050232">
    <property type="entry name" value="FBL13/AtMIF1-like"/>
</dbReference>
<gene>
    <name evidence="3" type="primary">LOC104727741</name>
</gene>
<name>A0ABM0URQ2_CAMSA</name>
<dbReference type="Pfam" id="PF00646">
    <property type="entry name" value="F-box"/>
    <property type="match status" value="1"/>
</dbReference>
<dbReference type="InterPro" id="IPR032675">
    <property type="entry name" value="LRR_dom_sf"/>
</dbReference>
<dbReference type="InterPro" id="IPR055411">
    <property type="entry name" value="LRR_FXL15/At3g58940/PEG3-like"/>
</dbReference>